<keyword evidence="2" id="KW-0472">Membrane</keyword>
<evidence type="ECO:0000256" key="2">
    <source>
        <dbReference type="SAM" id="Phobius"/>
    </source>
</evidence>
<feature type="transmembrane region" description="Helical" evidence="2">
    <location>
        <begin position="85"/>
        <end position="103"/>
    </location>
</feature>
<feature type="transmembrane region" description="Helical" evidence="2">
    <location>
        <begin position="296"/>
        <end position="317"/>
    </location>
</feature>
<evidence type="ECO:0000256" key="1">
    <source>
        <dbReference type="SAM" id="MobiDB-lite"/>
    </source>
</evidence>
<feature type="region of interest" description="Disordered" evidence="1">
    <location>
        <begin position="351"/>
        <end position="373"/>
    </location>
</feature>
<feature type="compositionally biased region" description="Low complexity" evidence="1">
    <location>
        <begin position="510"/>
        <end position="529"/>
    </location>
</feature>
<dbReference type="AlphaFoldDB" id="A0A383WDG7"/>
<feature type="region of interest" description="Disordered" evidence="1">
    <location>
        <begin position="419"/>
        <end position="453"/>
    </location>
</feature>
<protein>
    <submittedName>
        <fullName evidence="4">Uncharacterized protein</fullName>
    </submittedName>
</protein>
<keyword evidence="2" id="KW-1133">Transmembrane helix</keyword>
<evidence type="ECO:0000313" key="5">
    <source>
        <dbReference type="Proteomes" id="UP000256970"/>
    </source>
</evidence>
<keyword evidence="5" id="KW-1185">Reference proteome</keyword>
<accession>A0A383WDG7</accession>
<proteinExistence type="predicted"/>
<sequence length="543" mass="56818">MSSSRPIAVSLKARGLSVFDRPPLQGGLRRLGHHMAAETVDLGVSIATNVVLLTGSTWFSVVLQILSLCFYAFFQNGRVARDGFMLIPIAFLVYLPTLLLAYMTTCRRLQAARHLEAVQSQVLGMYVLHSSMSSCGAPQLLVQLDDAISDAMVQLQGYLAHPRPLSARHISASILRAENLPTNSRLFLLGRDIGQRLRRLQRCLRRLAAAAAELLEHCSSPRSSGQHCTQQALALLQQLVALDASIAALVSLKELRSPLLLRCCLRVGCVLLAPLVTGSWLAGLAGAGLLRQRAGATGMVFAIVIGSILQVLLMSLLSLGLQLEDPFDTGPAAAPDTISLLEFNHTLSYLTAPPDAEDEPPADEDAAQEQQLPASVKYQQDIQGFVAQQQQQQQQHSVPAAAAPAATMQYAGSDFAHQSGGLAHQHAQEQRATSAGTAGTWGAQLPSNTSSISAGQPAAAADVAAGQLGSAAASSMMSAAAAAAAAAAGSAATAVRPGSPGSQSKLRQRASASLGGPAAAGQRQQQQQRDPSGLAEVHVAVEG</sequence>
<dbReference type="EMBL" id="FNXT01001228">
    <property type="protein sequence ID" value="SZX75293.1"/>
    <property type="molecule type" value="Genomic_DNA"/>
</dbReference>
<feature type="region of interest" description="Disordered" evidence="1">
    <location>
        <begin position="493"/>
        <end position="543"/>
    </location>
</feature>
<dbReference type="STRING" id="3088.A0A383WDG7"/>
<feature type="compositionally biased region" description="Low complexity" evidence="1">
    <location>
        <begin position="432"/>
        <end position="443"/>
    </location>
</feature>
<feature type="transmembrane region" description="Helical" evidence="2">
    <location>
        <begin position="264"/>
        <end position="290"/>
    </location>
</feature>
<feature type="transmembrane region" description="Helical" evidence="2">
    <location>
        <begin position="50"/>
        <end position="73"/>
    </location>
</feature>
<feature type="compositionally biased region" description="Acidic residues" evidence="1">
    <location>
        <begin position="355"/>
        <end position="367"/>
    </location>
</feature>
<evidence type="ECO:0000313" key="4">
    <source>
        <dbReference type="EMBL" id="SZX75293.1"/>
    </source>
</evidence>
<dbReference type="EMBL" id="FNXT01000674">
    <property type="protein sequence ID" value="SZX65944.1"/>
    <property type="molecule type" value="Genomic_DNA"/>
</dbReference>
<evidence type="ECO:0000313" key="3">
    <source>
        <dbReference type="EMBL" id="SZX65944.1"/>
    </source>
</evidence>
<dbReference type="Proteomes" id="UP000256970">
    <property type="component" value="Unassembled WGS sequence"/>
</dbReference>
<keyword evidence="2" id="KW-0812">Transmembrane</keyword>
<organism evidence="4 5">
    <name type="scientific">Tetradesmus obliquus</name>
    <name type="common">Green alga</name>
    <name type="synonym">Acutodesmus obliquus</name>
    <dbReference type="NCBI Taxonomy" id="3088"/>
    <lineage>
        <taxon>Eukaryota</taxon>
        <taxon>Viridiplantae</taxon>
        <taxon>Chlorophyta</taxon>
        <taxon>core chlorophytes</taxon>
        <taxon>Chlorophyceae</taxon>
        <taxon>CS clade</taxon>
        <taxon>Sphaeropleales</taxon>
        <taxon>Scenedesmaceae</taxon>
        <taxon>Tetradesmus</taxon>
    </lineage>
</organism>
<gene>
    <name evidence="4" type="ORF">BQ4739_LOCUS15580</name>
    <name evidence="3" type="ORF">BQ4739_LOCUS6400</name>
</gene>
<name>A0A383WDG7_TETOB</name>
<reference evidence="4 5" key="1">
    <citation type="submission" date="2016-10" db="EMBL/GenBank/DDBJ databases">
        <authorList>
            <person name="Cai Z."/>
        </authorList>
    </citation>
    <scope>NUCLEOTIDE SEQUENCE [LARGE SCALE GENOMIC DNA]</scope>
</reference>